<protein>
    <submittedName>
        <fullName evidence="2">Ankyrin repeat domain-containing protein</fullName>
    </submittedName>
</protein>
<keyword evidence="3" id="KW-1185">Reference proteome</keyword>
<dbReference type="SUPFAM" id="SSF48403">
    <property type="entry name" value="Ankyrin repeat"/>
    <property type="match status" value="1"/>
</dbReference>
<feature type="repeat" description="ANK" evidence="1">
    <location>
        <begin position="32"/>
        <end position="64"/>
    </location>
</feature>
<dbReference type="Pfam" id="PF12796">
    <property type="entry name" value="Ank_2"/>
    <property type="match status" value="1"/>
</dbReference>
<dbReference type="PANTHER" id="PTHR24118">
    <property type="entry name" value="POTE ANKYRIN DOMAIN"/>
    <property type="match status" value="1"/>
</dbReference>
<dbReference type="Gene3D" id="1.25.40.20">
    <property type="entry name" value="Ankyrin repeat-containing domain"/>
    <property type="match status" value="2"/>
</dbReference>
<proteinExistence type="predicted"/>
<dbReference type="Proteomes" id="UP001596413">
    <property type="component" value="Unassembled WGS sequence"/>
</dbReference>
<dbReference type="SMART" id="SM00248">
    <property type="entry name" value="ANK"/>
    <property type="match status" value="4"/>
</dbReference>
<dbReference type="EMBL" id="JBHSZO010000030">
    <property type="protein sequence ID" value="MFC7220185.1"/>
    <property type="molecule type" value="Genomic_DNA"/>
</dbReference>
<keyword evidence="1" id="KW-0040">ANK repeat</keyword>
<dbReference type="InterPro" id="IPR036770">
    <property type="entry name" value="Ankyrin_rpt-contain_sf"/>
</dbReference>
<dbReference type="PROSITE" id="PS50297">
    <property type="entry name" value="ANK_REP_REGION"/>
    <property type="match status" value="2"/>
</dbReference>
<feature type="repeat" description="ANK" evidence="1">
    <location>
        <begin position="142"/>
        <end position="174"/>
    </location>
</feature>
<dbReference type="PANTHER" id="PTHR24118:SF99">
    <property type="entry name" value="POTE ANKYRIN DOMAIN FAMILY MEMBER 3C-RELATED"/>
    <property type="match status" value="1"/>
</dbReference>
<name>A0ABW2GKZ9_9ACTN</name>
<dbReference type="Pfam" id="PF00023">
    <property type="entry name" value="Ank"/>
    <property type="match status" value="1"/>
</dbReference>
<reference evidence="3" key="1">
    <citation type="journal article" date="2019" name="Int. J. Syst. Evol. Microbiol.">
        <title>The Global Catalogue of Microorganisms (GCM) 10K type strain sequencing project: providing services to taxonomists for standard genome sequencing and annotation.</title>
        <authorList>
            <consortium name="The Broad Institute Genomics Platform"/>
            <consortium name="The Broad Institute Genome Sequencing Center for Infectious Disease"/>
            <person name="Wu L."/>
            <person name="Ma J."/>
        </authorList>
    </citation>
    <scope>NUCLEOTIDE SEQUENCE [LARGE SCALE GENOMIC DNA]</scope>
    <source>
        <strain evidence="3">CGMCC 1.13681</strain>
    </source>
</reference>
<accession>A0ABW2GKZ9</accession>
<comment type="caution">
    <text evidence="2">The sequence shown here is derived from an EMBL/GenBank/DDBJ whole genome shotgun (WGS) entry which is preliminary data.</text>
</comment>
<dbReference type="RefSeq" id="WP_386416704.1">
    <property type="nucleotide sequence ID" value="NZ_JBHSZO010000030.1"/>
</dbReference>
<gene>
    <name evidence="2" type="ORF">ACFQLX_18750</name>
</gene>
<evidence type="ECO:0000256" key="1">
    <source>
        <dbReference type="PROSITE-ProRule" id="PRU00023"/>
    </source>
</evidence>
<dbReference type="PROSITE" id="PS50088">
    <property type="entry name" value="ANK_REPEAT"/>
    <property type="match status" value="2"/>
</dbReference>
<evidence type="ECO:0000313" key="3">
    <source>
        <dbReference type="Proteomes" id="UP001596413"/>
    </source>
</evidence>
<dbReference type="InterPro" id="IPR002110">
    <property type="entry name" value="Ankyrin_rpt"/>
</dbReference>
<sequence>MDRSAQLLDAVYDGDLPGLTGLLEGADDPPGALRAALYEAAVEGRADLVHVLLEHGADPDAPGVEPQDGLPLCAAACWGHTDVVGELLQAGADAARGEWDGNTAVLWAAANGHTATLRLLLSRSFDTADRTGRTVTAVTDDSGRTPLHRAAARGSLQAVEALLEADADWSVRDDEGLTPRQTALAWVDVDLAAEVRHRARILAEAEPGDRVVVREEVAPDDSTVLVAEVVRDGEPRAWTDLQTGHAAVADLLASYEER</sequence>
<organism evidence="2 3">
    <name type="scientific">Streptomyces polyrhachis</name>
    <dbReference type="NCBI Taxonomy" id="1282885"/>
    <lineage>
        <taxon>Bacteria</taxon>
        <taxon>Bacillati</taxon>
        <taxon>Actinomycetota</taxon>
        <taxon>Actinomycetes</taxon>
        <taxon>Kitasatosporales</taxon>
        <taxon>Streptomycetaceae</taxon>
        <taxon>Streptomyces</taxon>
    </lineage>
</organism>
<evidence type="ECO:0000313" key="2">
    <source>
        <dbReference type="EMBL" id="MFC7220185.1"/>
    </source>
</evidence>